<comment type="caution">
    <text evidence="2">The sequence shown here is derived from an EMBL/GenBank/DDBJ whole genome shotgun (WGS) entry which is preliminary data.</text>
</comment>
<protein>
    <submittedName>
        <fullName evidence="2">Uncharacterized protein</fullName>
    </submittedName>
</protein>
<dbReference type="Proteomes" id="UP000054776">
    <property type="component" value="Unassembled WGS sequence"/>
</dbReference>
<reference evidence="2 3" key="1">
    <citation type="submission" date="2015-01" db="EMBL/GenBank/DDBJ databases">
        <title>Evolution of Trichinella species and genotypes.</title>
        <authorList>
            <person name="Korhonen P.K."/>
            <person name="Edoardo P."/>
            <person name="Giuseppe L.R."/>
            <person name="Gasser R.B."/>
        </authorList>
    </citation>
    <scope>NUCLEOTIDE SEQUENCE [LARGE SCALE GENOMIC DNA]</scope>
    <source>
        <strain evidence="2">ISS3</strain>
    </source>
</reference>
<dbReference type="AlphaFoldDB" id="A0A0V1B0L4"/>
<sequence length="72" mass="8538">MNADNKYRAFEHFLNKFFLSIIYTYFSTCFYVFRVSGGSLISSQPRQYNLKKQDVDKSLMTVPFRSMDSPLF</sequence>
<gene>
    <name evidence="2" type="ORF">T01_14276</name>
</gene>
<name>A0A0V1B0L4_TRISP</name>
<accession>A0A0V1B0L4</accession>
<organism evidence="2 3">
    <name type="scientific">Trichinella spiralis</name>
    <name type="common">Trichina worm</name>
    <dbReference type="NCBI Taxonomy" id="6334"/>
    <lineage>
        <taxon>Eukaryota</taxon>
        <taxon>Metazoa</taxon>
        <taxon>Ecdysozoa</taxon>
        <taxon>Nematoda</taxon>
        <taxon>Enoplea</taxon>
        <taxon>Dorylaimia</taxon>
        <taxon>Trichinellida</taxon>
        <taxon>Trichinellidae</taxon>
        <taxon>Trichinella</taxon>
    </lineage>
</organism>
<evidence type="ECO:0000313" key="3">
    <source>
        <dbReference type="Proteomes" id="UP000054776"/>
    </source>
</evidence>
<proteinExistence type="predicted"/>
<evidence type="ECO:0000256" key="1">
    <source>
        <dbReference type="SAM" id="Phobius"/>
    </source>
</evidence>
<evidence type="ECO:0000313" key="2">
    <source>
        <dbReference type="EMBL" id="KRY30461.1"/>
    </source>
</evidence>
<feature type="transmembrane region" description="Helical" evidence="1">
    <location>
        <begin position="12"/>
        <end position="33"/>
    </location>
</feature>
<dbReference type="EMBL" id="JYDH01000141">
    <property type="protein sequence ID" value="KRY30461.1"/>
    <property type="molecule type" value="Genomic_DNA"/>
</dbReference>
<keyword evidence="1" id="KW-1133">Transmembrane helix</keyword>
<keyword evidence="3" id="KW-1185">Reference proteome</keyword>
<dbReference type="InParanoid" id="A0A0V1B0L4"/>
<keyword evidence="1" id="KW-0812">Transmembrane</keyword>
<keyword evidence="1" id="KW-0472">Membrane</keyword>